<sequence length="565" mass="65299">MDFCASNPLKCLNNGTCIMNYTLNITYCVCDQCHEGDFCQDLRRENYYDTKYINFIMYIVAFGISVLNNTMCLELFIRCRLIRRTNSGVYLIIYSSLCLLGSILLVMEGYVDYDRSTRVFRNDPHARQRFHCIVGVTGYGSTSFLCIWFSAMVQLERGLLLFFGATTNFSRKRSIIISVLLLVMAIGCSLPLIVYNCEWDGNRPIKTLRVVLMYFHICIPVLIYLIATILTFIGFARRIDAYGLEKRSKPRLFMKLTQTHFFIFIPPVVYSICYGLFNLVAKYSDPDKGYFACGISTPEYVVKILLRGLTGLPFTITWLLFVYPSRVYMSEFYMDTWCGQWTAYIILRFRRCFSKKKDEPRPNEPSDDAGYNSISDQPLLRDSSSSASNNPVRNWHDPEHYGDFVTQDSRPDQIRSFPIVSERKILEMSSSFLREAVGLAAQLHLLKLVIDLSSFYEDFLSRREYDVDENSLPMVPRTMVPEAGFYEFPTKSLRKHAMSERKMPGIRRRNAVTVCGYRFRHFPVGSGPNQINVTTGSAHLEYCFHEISGIPWKRSFPCRIAWPGM</sequence>
<feature type="region of interest" description="Disordered" evidence="2">
    <location>
        <begin position="356"/>
        <end position="409"/>
    </location>
</feature>
<feature type="transmembrane region" description="Helical" evidence="3">
    <location>
        <begin position="256"/>
        <end position="277"/>
    </location>
</feature>
<feature type="compositionally biased region" description="Polar residues" evidence="2">
    <location>
        <begin position="372"/>
        <end position="392"/>
    </location>
</feature>
<feature type="disulfide bond" evidence="1">
    <location>
        <begin position="30"/>
        <end position="39"/>
    </location>
</feature>
<reference evidence="6" key="1">
    <citation type="submission" date="2021-02" db="EMBL/GenBank/DDBJ databases">
        <authorList>
            <person name="Nowell W R."/>
        </authorList>
    </citation>
    <scope>NUCLEOTIDE SEQUENCE</scope>
</reference>
<accession>A0A816BFB8</accession>
<evidence type="ECO:0000313" key="7">
    <source>
        <dbReference type="Proteomes" id="UP000663828"/>
    </source>
</evidence>
<keyword evidence="7" id="KW-1185">Reference proteome</keyword>
<feature type="transmembrane region" description="Helical" evidence="3">
    <location>
        <begin position="55"/>
        <end position="77"/>
    </location>
</feature>
<keyword evidence="3" id="KW-1133">Transmembrane helix</keyword>
<keyword evidence="3" id="KW-0812">Transmembrane</keyword>
<keyword evidence="1" id="KW-1015">Disulfide bond</keyword>
<organism evidence="6 7">
    <name type="scientific">Adineta ricciae</name>
    <name type="common">Rotifer</name>
    <dbReference type="NCBI Taxonomy" id="249248"/>
    <lineage>
        <taxon>Eukaryota</taxon>
        <taxon>Metazoa</taxon>
        <taxon>Spiralia</taxon>
        <taxon>Gnathifera</taxon>
        <taxon>Rotifera</taxon>
        <taxon>Eurotatoria</taxon>
        <taxon>Bdelloidea</taxon>
        <taxon>Adinetida</taxon>
        <taxon>Adinetidae</taxon>
        <taxon>Adineta</taxon>
    </lineage>
</organism>
<evidence type="ECO:0000259" key="4">
    <source>
        <dbReference type="PROSITE" id="PS50026"/>
    </source>
</evidence>
<evidence type="ECO:0000313" key="6">
    <source>
        <dbReference type="EMBL" id="CAF1608462.1"/>
    </source>
</evidence>
<evidence type="ECO:0000256" key="2">
    <source>
        <dbReference type="SAM" id="MobiDB-lite"/>
    </source>
</evidence>
<dbReference type="Proteomes" id="UP000663828">
    <property type="component" value="Unassembled WGS sequence"/>
</dbReference>
<evidence type="ECO:0000256" key="1">
    <source>
        <dbReference type="PROSITE-ProRule" id="PRU00076"/>
    </source>
</evidence>
<dbReference type="PROSITE" id="PS00022">
    <property type="entry name" value="EGF_1"/>
    <property type="match status" value="1"/>
</dbReference>
<dbReference type="PROSITE" id="PS50026">
    <property type="entry name" value="EGF_3"/>
    <property type="match status" value="1"/>
</dbReference>
<protein>
    <recommendedName>
        <fullName evidence="4">EGF-like domain-containing protein</fullName>
    </recommendedName>
</protein>
<dbReference type="InterPro" id="IPR000742">
    <property type="entry name" value="EGF"/>
</dbReference>
<feature type="transmembrane region" description="Helical" evidence="3">
    <location>
        <begin position="130"/>
        <end position="153"/>
    </location>
</feature>
<dbReference type="Proteomes" id="UP000663852">
    <property type="component" value="Unassembled WGS sequence"/>
</dbReference>
<comment type="caution">
    <text evidence="6">The sequence shown here is derived from an EMBL/GenBank/DDBJ whole genome shotgun (WGS) entry which is preliminary data.</text>
</comment>
<feature type="transmembrane region" description="Helical" evidence="3">
    <location>
        <begin position="214"/>
        <end position="235"/>
    </location>
</feature>
<keyword evidence="3" id="KW-0472">Membrane</keyword>
<feature type="transmembrane region" description="Helical" evidence="3">
    <location>
        <begin position="174"/>
        <end position="194"/>
    </location>
</feature>
<feature type="disulfide bond" evidence="1">
    <location>
        <begin position="11"/>
        <end position="28"/>
    </location>
</feature>
<name>A0A816BFB8_ADIRI</name>
<proteinExistence type="predicted"/>
<dbReference type="EMBL" id="CAJNOJ010000485">
    <property type="protein sequence ID" value="CAF1464727.1"/>
    <property type="molecule type" value="Genomic_DNA"/>
</dbReference>
<gene>
    <name evidence="5" type="ORF">EDS130_LOCUS40392</name>
    <name evidence="6" type="ORF">XAT740_LOCUS48590</name>
</gene>
<evidence type="ECO:0000256" key="3">
    <source>
        <dbReference type="SAM" id="Phobius"/>
    </source>
</evidence>
<feature type="transmembrane region" description="Helical" evidence="3">
    <location>
        <begin position="89"/>
        <end position="110"/>
    </location>
</feature>
<keyword evidence="1" id="KW-0245">EGF-like domain</keyword>
<feature type="domain" description="EGF-like" evidence="4">
    <location>
        <begin position="1"/>
        <end position="40"/>
    </location>
</feature>
<feature type="transmembrane region" description="Helical" evidence="3">
    <location>
        <begin position="304"/>
        <end position="323"/>
    </location>
</feature>
<comment type="caution">
    <text evidence="1">Lacks conserved residue(s) required for the propagation of feature annotation.</text>
</comment>
<evidence type="ECO:0000313" key="5">
    <source>
        <dbReference type="EMBL" id="CAF1464727.1"/>
    </source>
</evidence>
<dbReference type="EMBL" id="CAJNOR010006999">
    <property type="protein sequence ID" value="CAF1608462.1"/>
    <property type="molecule type" value="Genomic_DNA"/>
</dbReference>
<dbReference type="AlphaFoldDB" id="A0A816BFB8"/>